<sequence length="32" mass="3303">MSGKRTRLIIAVLVLAIAVLTALQALGVGPRT</sequence>
<dbReference type="AlphaFoldDB" id="A0A7W5UZT5"/>
<dbReference type="Proteomes" id="UP000579945">
    <property type="component" value="Unassembled WGS sequence"/>
</dbReference>
<protein>
    <submittedName>
        <fullName evidence="1">Uncharacterized protein</fullName>
    </submittedName>
</protein>
<evidence type="ECO:0000313" key="2">
    <source>
        <dbReference type="Proteomes" id="UP000579945"/>
    </source>
</evidence>
<name>A0A7W5UZT5_9ACTN</name>
<gene>
    <name evidence="1" type="ORF">FHR33_003597</name>
</gene>
<organism evidence="1 2">
    <name type="scientific">Nonomuraea dietziae</name>
    <dbReference type="NCBI Taxonomy" id="65515"/>
    <lineage>
        <taxon>Bacteria</taxon>
        <taxon>Bacillati</taxon>
        <taxon>Actinomycetota</taxon>
        <taxon>Actinomycetes</taxon>
        <taxon>Streptosporangiales</taxon>
        <taxon>Streptosporangiaceae</taxon>
        <taxon>Nonomuraea</taxon>
    </lineage>
</organism>
<dbReference type="EMBL" id="JACIBV010000001">
    <property type="protein sequence ID" value="MBB3727737.1"/>
    <property type="molecule type" value="Genomic_DNA"/>
</dbReference>
<reference evidence="1 2" key="1">
    <citation type="submission" date="2020-08" db="EMBL/GenBank/DDBJ databases">
        <title>Sequencing the genomes of 1000 actinobacteria strains.</title>
        <authorList>
            <person name="Klenk H.-P."/>
        </authorList>
    </citation>
    <scope>NUCLEOTIDE SEQUENCE [LARGE SCALE GENOMIC DNA]</scope>
    <source>
        <strain evidence="1 2">DSM 44320</strain>
    </source>
</reference>
<accession>A0A7W5UZT5</accession>
<comment type="caution">
    <text evidence="1">The sequence shown here is derived from an EMBL/GenBank/DDBJ whole genome shotgun (WGS) entry which is preliminary data.</text>
</comment>
<proteinExistence type="predicted"/>
<evidence type="ECO:0000313" key="1">
    <source>
        <dbReference type="EMBL" id="MBB3727737.1"/>
    </source>
</evidence>
<keyword evidence="2" id="KW-1185">Reference proteome</keyword>